<protein>
    <submittedName>
        <fullName evidence="1">Uncharacterized protein</fullName>
    </submittedName>
</protein>
<dbReference type="AlphaFoldDB" id="A0A7R8ZQL2"/>
<proteinExistence type="predicted"/>
<gene>
    <name evidence="1" type="ORF">CTOB1V02_LOCUS5860</name>
</gene>
<sequence length="89" mass="10184">MRRGSRRRLNATDCSSGVSVCGRERRAAISHRHLHEMDRLRADSGERFSVLSGCVSELLLRHPLPAIHSHLFQDIPCLPSTPIWWRTVK</sequence>
<dbReference type="EMBL" id="OB661328">
    <property type="protein sequence ID" value="CAD7227967.1"/>
    <property type="molecule type" value="Genomic_DNA"/>
</dbReference>
<reference evidence="1" key="1">
    <citation type="submission" date="2020-11" db="EMBL/GenBank/DDBJ databases">
        <authorList>
            <person name="Tran Van P."/>
        </authorList>
    </citation>
    <scope>NUCLEOTIDE SEQUENCE</scope>
</reference>
<organism evidence="1">
    <name type="scientific">Cyprideis torosa</name>
    <dbReference type="NCBI Taxonomy" id="163714"/>
    <lineage>
        <taxon>Eukaryota</taxon>
        <taxon>Metazoa</taxon>
        <taxon>Ecdysozoa</taxon>
        <taxon>Arthropoda</taxon>
        <taxon>Crustacea</taxon>
        <taxon>Oligostraca</taxon>
        <taxon>Ostracoda</taxon>
        <taxon>Podocopa</taxon>
        <taxon>Podocopida</taxon>
        <taxon>Cytherocopina</taxon>
        <taxon>Cytheroidea</taxon>
        <taxon>Cytherideidae</taxon>
        <taxon>Cyprideis</taxon>
    </lineage>
</organism>
<name>A0A7R8ZQL2_9CRUS</name>
<evidence type="ECO:0000313" key="1">
    <source>
        <dbReference type="EMBL" id="CAD7227967.1"/>
    </source>
</evidence>
<accession>A0A7R8ZQL2</accession>